<evidence type="ECO:0000313" key="1">
    <source>
        <dbReference type="EMBL" id="SAL71534.1"/>
    </source>
</evidence>
<sequence>MHQRNRGNRHTESLAGSHYFCFEFIRVSPPFAAPRGCILVNSVHVSAYSLSGHDAPKAAASIQDAITGRLRPIAAVSASLCARRVAASHESQGDPRLDIDCSTGIIDHRKRSSGRYGSRLSRHRNNGLRWLRPSFLDGDSSPLVRPNSPGFGSVPCHRICARRNQASSIARLKRVVRMAVSEAIQRPLWVACCRSR</sequence>
<gene>
    <name evidence="1" type="ORF">AWB69_08646</name>
</gene>
<accession>A0A158JRI0</accession>
<name>A0A158JRI0_9BURK</name>
<protein>
    <submittedName>
        <fullName evidence="1">Uncharacterized protein</fullName>
    </submittedName>
</protein>
<proteinExistence type="predicted"/>
<organism evidence="1 2">
    <name type="scientific">Caballeronia udeis</name>
    <dbReference type="NCBI Taxonomy" id="1232866"/>
    <lineage>
        <taxon>Bacteria</taxon>
        <taxon>Pseudomonadati</taxon>
        <taxon>Pseudomonadota</taxon>
        <taxon>Betaproteobacteria</taxon>
        <taxon>Burkholderiales</taxon>
        <taxon>Burkholderiaceae</taxon>
        <taxon>Caballeronia</taxon>
    </lineage>
</organism>
<evidence type="ECO:0000313" key="2">
    <source>
        <dbReference type="Proteomes" id="UP000054683"/>
    </source>
</evidence>
<dbReference type="EMBL" id="FCOK02000114">
    <property type="protein sequence ID" value="SAL71534.1"/>
    <property type="molecule type" value="Genomic_DNA"/>
</dbReference>
<reference evidence="1 2" key="1">
    <citation type="submission" date="2016-01" db="EMBL/GenBank/DDBJ databases">
        <authorList>
            <person name="Oliw E.H."/>
        </authorList>
    </citation>
    <scope>NUCLEOTIDE SEQUENCE [LARGE SCALE GENOMIC DNA]</scope>
    <source>
        <strain evidence="1">LMG 27134</strain>
    </source>
</reference>
<dbReference type="Proteomes" id="UP000054683">
    <property type="component" value="Unassembled WGS sequence"/>
</dbReference>
<dbReference type="AlphaFoldDB" id="A0A158JRI0"/>